<proteinExistence type="predicted"/>
<reference evidence="2" key="1">
    <citation type="submission" date="2022-01" db="EMBL/GenBank/DDBJ databases">
        <title>Genome Sequence Resource for Two Populations of Ditylenchus destructor, the Migratory Endoparasitic Phytonematode.</title>
        <authorList>
            <person name="Zhang H."/>
            <person name="Lin R."/>
            <person name="Xie B."/>
        </authorList>
    </citation>
    <scope>NUCLEOTIDE SEQUENCE</scope>
    <source>
        <strain evidence="2">BazhouSP</strain>
    </source>
</reference>
<feature type="region of interest" description="Disordered" evidence="1">
    <location>
        <begin position="56"/>
        <end position="116"/>
    </location>
</feature>
<accession>A0AAD4MEB5</accession>
<comment type="caution">
    <text evidence="2">The sequence shown here is derived from an EMBL/GenBank/DDBJ whole genome shotgun (WGS) entry which is preliminary data.</text>
</comment>
<keyword evidence="3" id="KW-1185">Reference proteome</keyword>
<evidence type="ECO:0000313" key="3">
    <source>
        <dbReference type="Proteomes" id="UP001201812"/>
    </source>
</evidence>
<organism evidence="2 3">
    <name type="scientific">Ditylenchus destructor</name>
    <dbReference type="NCBI Taxonomy" id="166010"/>
    <lineage>
        <taxon>Eukaryota</taxon>
        <taxon>Metazoa</taxon>
        <taxon>Ecdysozoa</taxon>
        <taxon>Nematoda</taxon>
        <taxon>Chromadorea</taxon>
        <taxon>Rhabditida</taxon>
        <taxon>Tylenchina</taxon>
        <taxon>Tylenchomorpha</taxon>
        <taxon>Sphaerularioidea</taxon>
        <taxon>Anguinidae</taxon>
        <taxon>Anguininae</taxon>
        <taxon>Ditylenchus</taxon>
    </lineage>
</organism>
<dbReference type="EMBL" id="JAKKPZ010000921">
    <property type="protein sequence ID" value="KAI1691480.1"/>
    <property type="molecule type" value="Genomic_DNA"/>
</dbReference>
<dbReference type="Proteomes" id="UP001201812">
    <property type="component" value="Unassembled WGS sequence"/>
</dbReference>
<name>A0AAD4MEB5_9BILA</name>
<gene>
    <name evidence="2" type="ORF">DdX_21861</name>
</gene>
<sequence length="176" mass="18938">MTRPAAASLSSIRAHCSAPIAAGSTWVASERQTPPSVRMIELRTVAGIVSREKIGTSTNAKAKRAEASATSSSWLAHPRRRHPSAQHPREVGEDRVGEGVEAAREQPRGDEQRDHHREELQRILQCLLLQLVAACTIATSRPTADAAMIGGAESSSTSHNASVVTETMSLFNGWPR</sequence>
<dbReference type="AlphaFoldDB" id="A0AAD4MEB5"/>
<protein>
    <submittedName>
        <fullName evidence="2">Uncharacterized protein</fullName>
    </submittedName>
</protein>
<feature type="compositionally biased region" description="Basic and acidic residues" evidence="1">
    <location>
        <begin position="87"/>
        <end position="116"/>
    </location>
</feature>
<evidence type="ECO:0000313" key="2">
    <source>
        <dbReference type="EMBL" id="KAI1691480.1"/>
    </source>
</evidence>
<evidence type="ECO:0000256" key="1">
    <source>
        <dbReference type="SAM" id="MobiDB-lite"/>
    </source>
</evidence>